<organism evidence="1 2">
    <name type="scientific">Rhamnella rubrinervis</name>
    <dbReference type="NCBI Taxonomy" id="2594499"/>
    <lineage>
        <taxon>Eukaryota</taxon>
        <taxon>Viridiplantae</taxon>
        <taxon>Streptophyta</taxon>
        <taxon>Embryophyta</taxon>
        <taxon>Tracheophyta</taxon>
        <taxon>Spermatophyta</taxon>
        <taxon>Magnoliopsida</taxon>
        <taxon>eudicotyledons</taxon>
        <taxon>Gunneridae</taxon>
        <taxon>Pentapetalae</taxon>
        <taxon>rosids</taxon>
        <taxon>fabids</taxon>
        <taxon>Rosales</taxon>
        <taxon>Rhamnaceae</taxon>
        <taxon>rhamnoid group</taxon>
        <taxon>Rhamneae</taxon>
        <taxon>Rhamnella</taxon>
    </lineage>
</organism>
<dbReference type="EMBL" id="VOIH02000002">
    <property type="protein sequence ID" value="KAF3455087.1"/>
    <property type="molecule type" value="Genomic_DNA"/>
</dbReference>
<dbReference type="PANTHER" id="PTHR33527">
    <property type="entry name" value="OS07G0274300 PROTEIN"/>
    <property type="match status" value="1"/>
</dbReference>
<dbReference type="PANTHER" id="PTHR33527:SF16">
    <property type="entry name" value="RRM DOMAIN-CONTAINING PROTEIN"/>
    <property type="match status" value="1"/>
</dbReference>
<keyword evidence="2" id="KW-1185">Reference proteome</keyword>
<sequence length="256" mass="29209">MSSTSTTTTEELKVLFHTMDRSIYARLVIDLTLEPSLSKKIIGFWIWLERNLHRNFMQGMLCFPDKWLYGLSKEAEICFDFLNDEPFSSIMARTSQQLSYMPALISTDFRLSILYGYRDIVKAKIQNIVKDVCEKVFIDIDGLKGPTQLSKGSLDPALLLTRHVEPIEESMRRTFSDNDRTLLVTFFSGCPTSKQQLKDFLTRILGNSIEAIYAKIEPKIQFAGVLVSSLKAITGILGNTEVAYFFLDGKDFSVRR</sequence>
<reference evidence="1" key="1">
    <citation type="submission" date="2020-03" db="EMBL/GenBank/DDBJ databases">
        <title>A high-quality chromosome-level genome assembly of a woody plant with both climbing and erect habits, Rhamnella rubrinervis.</title>
        <authorList>
            <person name="Lu Z."/>
            <person name="Yang Y."/>
            <person name="Zhu X."/>
            <person name="Sun Y."/>
        </authorList>
    </citation>
    <scope>NUCLEOTIDE SEQUENCE</scope>
    <source>
        <strain evidence="1">BYM</strain>
        <tissue evidence="1">Leaf</tissue>
    </source>
</reference>
<comment type="caution">
    <text evidence="1">The sequence shown here is derived from an EMBL/GenBank/DDBJ whole genome shotgun (WGS) entry which is preliminary data.</text>
</comment>
<accession>A0A8K0HLJ5</accession>
<name>A0A8K0HLJ5_9ROSA</name>
<gene>
    <name evidence="1" type="ORF">FNV43_RR05535</name>
</gene>
<evidence type="ECO:0000313" key="2">
    <source>
        <dbReference type="Proteomes" id="UP000796880"/>
    </source>
</evidence>
<protein>
    <submittedName>
        <fullName evidence="1">Uncharacterized protein</fullName>
    </submittedName>
</protein>
<evidence type="ECO:0000313" key="1">
    <source>
        <dbReference type="EMBL" id="KAF3455087.1"/>
    </source>
</evidence>
<dbReference type="OrthoDB" id="1882251at2759"/>
<proteinExistence type="predicted"/>
<dbReference type="AlphaFoldDB" id="A0A8K0HLJ5"/>
<dbReference type="Proteomes" id="UP000796880">
    <property type="component" value="Unassembled WGS sequence"/>
</dbReference>